<sequence>MRKKLLPQKKKTLHVDVTTYVLCSGKMKKPRKKIKAGINTYRIIPIMMREKDAGAFIKVLKEKIQRGEAVTRSDLAWLTLTPLMGGKVSQKERILDAYELLRDSTAFSQEEKEKLDSVLYVMANKFLNGKELKKVKEEMQMMPLGRMWREDGIAEGRSQGLTEGRFAAAVGVIRKMDSDLSYENAARLLDLDIDRVREIYEFIQKHPEQTDLQIAQALL</sequence>
<dbReference type="AlphaFoldDB" id="A0A9D2LV79"/>
<dbReference type="Proteomes" id="UP000823842">
    <property type="component" value="Unassembled WGS sequence"/>
</dbReference>
<protein>
    <recommendedName>
        <fullName evidence="3">Rpn family recombination-promoting nuclease/putative transposase</fullName>
    </recommendedName>
</protein>
<evidence type="ECO:0008006" key="3">
    <source>
        <dbReference type="Google" id="ProtNLM"/>
    </source>
</evidence>
<reference evidence="1" key="2">
    <citation type="submission" date="2021-04" db="EMBL/GenBank/DDBJ databases">
        <authorList>
            <person name="Gilroy R."/>
        </authorList>
    </citation>
    <scope>NUCLEOTIDE SEQUENCE</scope>
    <source>
        <strain evidence="1">ChiSjej1B19-5720</strain>
    </source>
</reference>
<evidence type="ECO:0000313" key="2">
    <source>
        <dbReference type="Proteomes" id="UP000823842"/>
    </source>
</evidence>
<organism evidence="1 2">
    <name type="scientific">Candidatus Blautia faecavium</name>
    <dbReference type="NCBI Taxonomy" id="2838487"/>
    <lineage>
        <taxon>Bacteria</taxon>
        <taxon>Bacillati</taxon>
        <taxon>Bacillota</taxon>
        <taxon>Clostridia</taxon>
        <taxon>Lachnospirales</taxon>
        <taxon>Lachnospiraceae</taxon>
        <taxon>Blautia</taxon>
    </lineage>
</organism>
<feature type="non-terminal residue" evidence="1">
    <location>
        <position position="219"/>
    </location>
</feature>
<proteinExistence type="predicted"/>
<dbReference type="EMBL" id="DWYZ01000276">
    <property type="protein sequence ID" value="HJB29945.1"/>
    <property type="molecule type" value="Genomic_DNA"/>
</dbReference>
<comment type="caution">
    <text evidence="1">The sequence shown here is derived from an EMBL/GenBank/DDBJ whole genome shotgun (WGS) entry which is preliminary data.</text>
</comment>
<gene>
    <name evidence="1" type="ORF">IAA06_14320</name>
</gene>
<accession>A0A9D2LV79</accession>
<reference evidence="1" key="1">
    <citation type="journal article" date="2021" name="PeerJ">
        <title>Extensive microbial diversity within the chicken gut microbiome revealed by metagenomics and culture.</title>
        <authorList>
            <person name="Gilroy R."/>
            <person name="Ravi A."/>
            <person name="Getino M."/>
            <person name="Pursley I."/>
            <person name="Horton D.L."/>
            <person name="Alikhan N.F."/>
            <person name="Baker D."/>
            <person name="Gharbi K."/>
            <person name="Hall N."/>
            <person name="Watson M."/>
            <person name="Adriaenssens E.M."/>
            <person name="Foster-Nyarko E."/>
            <person name="Jarju S."/>
            <person name="Secka A."/>
            <person name="Antonio M."/>
            <person name="Oren A."/>
            <person name="Chaudhuri R.R."/>
            <person name="La Ragione R."/>
            <person name="Hildebrand F."/>
            <person name="Pallen M.J."/>
        </authorList>
    </citation>
    <scope>NUCLEOTIDE SEQUENCE</scope>
    <source>
        <strain evidence="1">ChiSjej1B19-5720</strain>
    </source>
</reference>
<name>A0A9D2LV79_9FIRM</name>
<evidence type="ECO:0000313" key="1">
    <source>
        <dbReference type="EMBL" id="HJB29945.1"/>
    </source>
</evidence>